<protein>
    <submittedName>
        <fullName evidence="1">Uncharacterized protein</fullName>
    </submittedName>
</protein>
<evidence type="ECO:0000313" key="2">
    <source>
        <dbReference type="Proteomes" id="UP000594380"/>
    </source>
</evidence>
<gene>
    <name evidence="1" type="ORF">G5S42_12040</name>
</gene>
<organism evidence="1 2">
    <name type="scientific">Paraburkholderia youngii</name>
    <dbReference type="NCBI Taxonomy" id="2782701"/>
    <lineage>
        <taxon>Bacteria</taxon>
        <taxon>Pseudomonadati</taxon>
        <taxon>Pseudomonadota</taxon>
        <taxon>Betaproteobacteria</taxon>
        <taxon>Burkholderiales</taxon>
        <taxon>Burkholderiaceae</taxon>
        <taxon>Paraburkholderia</taxon>
    </lineage>
</organism>
<dbReference type="Proteomes" id="UP000594380">
    <property type="component" value="Unassembled WGS sequence"/>
</dbReference>
<evidence type="ECO:0000313" key="1">
    <source>
        <dbReference type="EMBL" id="NUY00413.1"/>
    </source>
</evidence>
<accession>A0A7Y6JYW8</accession>
<comment type="caution">
    <text evidence="1">The sequence shown here is derived from an EMBL/GenBank/DDBJ whole genome shotgun (WGS) entry which is preliminary data.</text>
</comment>
<dbReference type="RefSeq" id="WP_176106929.1">
    <property type="nucleotide sequence ID" value="NZ_JAALDK010000001.1"/>
</dbReference>
<dbReference type="GeneID" id="301101064"/>
<sequence>MNEHGIGFIPAERLISRQIPCDRNGRVRPDKSDWYATNTGRDYSMRAAKTCIEPSLREIQPSIQHLRKRAAR</sequence>
<dbReference type="AlphaFoldDB" id="A0A7Y6JYW8"/>
<dbReference type="EMBL" id="JAALDK010000001">
    <property type="protein sequence ID" value="NUY00413.1"/>
    <property type="molecule type" value="Genomic_DNA"/>
</dbReference>
<proteinExistence type="predicted"/>
<reference evidence="1 2" key="1">
    <citation type="submission" date="2020-02" db="EMBL/GenBank/DDBJ databases">
        <title>Paraburkholderia simonii sp. nov. and Paraburkholderia youngii sp. nov. Brazilian and Mexican Mimosa-associated rhizobia.</title>
        <authorList>
            <person name="Mavima L."/>
            <person name="Beukes C.W."/>
            <person name="Chan W.Y."/>
            <person name="Palmer M."/>
            <person name="De Meyer S.E."/>
            <person name="James E.K."/>
            <person name="Venter S.N."/>
            <person name="Steenkamp E.T."/>
        </authorList>
    </citation>
    <scope>NUCLEOTIDE SEQUENCE [LARGE SCALE GENOMIC DNA]</scope>
    <source>
        <strain evidence="1 2">JPY169</strain>
    </source>
</reference>
<name>A0A7Y6JYW8_9BURK</name>